<organism evidence="2 3">
    <name type="scientific">Aulographum hederae CBS 113979</name>
    <dbReference type="NCBI Taxonomy" id="1176131"/>
    <lineage>
        <taxon>Eukaryota</taxon>
        <taxon>Fungi</taxon>
        <taxon>Dikarya</taxon>
        <taxon>Ascomycota</taxon>
        <taxon>Pezizomycotina</taxon>
        <taxon>Dothideomycetes</taxon>
        <taxon>Pleosporomycetidae</taxon>
        <taxon>Aulographales</taxon>
        <taxon>Aulographaceae</taxon>
    </lineage>
</organism>
<dbReference type="AlphaFoldDB" id="A0A6G1GYI1"/>
<keyword evidence="3" id="KW-1185">Reference proteome</keyword>
<sequence>MSGFEIAGVVLGSIPLIISALDHYAEGVAVMKNMKEYECVFSDIQTSFVASVAIFQNSCYQLLGPLNLSDQQMSDLLLQRSTEAWEAPSLQNDLEKRLGPHYKIYSSLVGKLNRRILLFCKKLKLNDDLKPPWINQNGTIDENARKKFFKNVWTRINGGFNSNKYAELLQAIDNDIAKISQLTARGLELEPLRVERLNQIRSMYWKNIRDQAQRLFESLNSRFDTCSCHNPHKATLRLDARKNDSGETAIRFAFLLTFEKSEGCTGELPWNWRDIEIEASPCTSAPQTSNSSQSVRLMTTTAAPALPSVLVSSALSTTATTYVRSGLASKIDNLCRALVRGHNSECCIGFLEDQSWQHHVYCVPGPGSSNQISDIAPIKEVIYDNNSRVTTIDKYTLAYTLATAVLQLYDTPWLPTAWSSNDIFILKNSSGNTLGSQFYASRTFGSPSAQAAIAKTRRCVKNEMVFALGVALLELSYGQPLLSLQTSDDLNDQGVEDSMTEFSIATRLADRIHEREMENYAKAVLRCIRCSFDTFSYDFEDRAFREKFLNGVVTPLRADYEYVTGGRL</sequence>
<evidence type="ECO:0000313" key="2">
    <source>
        <dbReference type="EMBL" id="KAF1985809.1"/>
    </source>
</evidence>
<gene>
    <name evidence="2" type="ORF">K402DRAFT_454804</name>
</gene>
<protein>
    <recommendedName>
        <fullName evidence="1">DUF7580 domain-containing protein</fullName>
    </recommendedName>
</protein>
<dbReference type="OrthoDB" id="3565018at2759"/>
<dbReference type="InterPro" id="IPR056002">
    <property type="entry name" value="DUF7580"/>
</dbReference>
<feature type="domain" description="DUF7580" evidence="1">
    <location>
        <begin position="207"/>
        <end position="559"/>
    </location>
</feature>
<accession>A0A6G1GYI1</accession>
<evidence type="ECO:0000259" key="1">
    <source>
        <dbReference type="Pfam" id="PF24476"/>
    </source>
</evidence>
<dbReference type="PANTHER" id="PTHR35186">
    <property type="entry name" value="ANK_REP_REGION DOMAIN-CONTAINING PROTEIN"/>
    <property type="match status" value="1"/>
</dbReference>
<proteinExistence type="predicted"/>
<dbReference type="Proteomes" id="UP000800041">
    <property type="component" value="Unassembled WGS sequence"/>
</dbReference>
<evidence type="ECO:0000313" key="3">
    <source>
        <dbReference type="Proteomes" id="UP000800041"/>
    </source>
</evidence>
<dbReference type="Pfam" id="PF24476">
    <property type="entry name" value="DUF7580"/>
    <property type="match status" value="1"/>
</dbReference>
<name>A0A6G1GYI1_9PEZI</name>
<dbReference type="EMBL" id="ML977160">
    <property type="protein sequence ID" value="KAF1985809.1"/>
    <property type="molecule type" value="Genomic_DNA"/>
</dbReference>
<reference evidence="2" key="1">
    <citation type="journal article" date="2020" name="Stud. Mycol.">
        <title>101 Dothideomycetes genomes: a test case for predicting lifestyles and emergence of pathogens.</title>
        <authorList>
            <person name="Haridas S."/>
            <person name="Albert R."/>
            <person name="Binder M."/>
            <person name="Bloem J."/>
            <person name="Labutti K."/>
            <person name="Salamov A."/>
            <person name="Andreopoulos B."/>
            <person name="Baker S."/>
            <person name="Barry K."/>
            <person name="Bills G."/>
            <person name="Bluhm B."/>
            <person name="Cannon C."/>
            <person name="Castanera R."/>
            <person name="Culley D."/>
            <person name="Daum C."/>
            <person name="Ezra D."/>
            <person name="Gonzalez J."/>
            <person name="Henrissat B."/>
            <person name="Kuo A."/>
            <person name="Liang C."/>
            <person name="Lipzen A."/>
            <person name="Lutzoni F."/>
            <person name="Magnuson J."/>
            <person name="Mondo S."/>
            <person name="Nolan M."/>
            <person name="Ohm R."/>
            <person name="Pangilinan J."/>
            <person name="Park H.-J."/>
            <person name="Ramirez L."/>
            <person name="Alfaro M."/>
            <person name="Sun H."/>
            <person name="Tritt A."/>
            <person name="Yoshinaga Y."/>
            <person name="Zwiers L.-H."/>
            <person name="Turgeon B."/>
            <person name="Goodwin S."/>
            <person name="Spatafora J."/>
            <person name="Crous P."/>
            <person name="Grigoriev I."/>
        </authorList>
    </citation>
    <scope>NUCLEOTIDE SEQUENCE</scope>
    <source>
        <strain evidence="2">CBS 113979</strain>
    </source>
</reference>
<dbReference type="PANTHER" id="PTHR35186:SF4">
    <property type="entry name" value="PRION-INHIBITION AND PROPAGATION HELO DOMAIN-CONTAINING PROTEIN"/>
    <property type="match status" value="1"/>
</dbReference>